<feature type="transmembrane region" description="Helical" evidence="1">
    <location>
        <begin position="158"/>
        <end position="180"/>
    </location>
</feature>
<feature type="transmembrane region" description="Helical" evidence="1">
    <location>
        <begin position="122"/>
        <end position="146"/>
    </location>
</feature>
<proteinExistence type="predicted"/>
<feature type="transmembrane region" description="Helical" evidence="1">
    <location>
        <begin position="187"/>
        <end position="203"/>
    </location>
</feature>
<dbReference type="InterPro" id="IPR049504">
    <property type="entry name" value="O-antigen_lig"/>
</dbReference>
<dbReference type="OrthoDB" id="6137867at2"/>
<dbReference type="Pfam" id="PF13425">
    <property type="entry name" value="O-antigen_lig"/>
    <property type="match status" value="1"/>
</dbReference>
<evidence type="ECO:0008006" key="4">
    <source>
        <dbReference type="Google" id="ProtNLM"/>
    </source>
</evidence>
<feature type="transmembrane region" description="Helical" evidence="1">
    <location>
        <begin position="359"/>
        <end position="376"/>
    </location>
</feature>
<protein>
    <recommendedName>
        <fullName evidence="4">Oligosaccharide repeat unit polymerase</fullName>
    </recommendedName>
</protein>
<gene>
    <name evidence="2" type="ORF">GPL32_07795</name>
</gene>
<feature type="transmembrane region" description="Helical" evidence="1">
    <location>
        <begin position="209"/>
        <end position="227"/>
    </location>
</feature>
<sequence>MDVKLKTCLDIMLLIFLILWPAVDTLNGYLHYQQIGISSVSAPYKALGFIGVVLMLLVYHPKCFFQLLVVISLAAICIAYHYFIYNGSAESVVWLVRALLTLALIFYLVSESSRGSFWSRRKLAGLMLLYFVVMSANVVLGMFGIGETQYAGGIGGKGFIIAGNEMSYLMLASASIVLIYLAEHKSFLILTSAFLVLLFFFLMKATKVAMLGICLAYLYALVFGGYFTVRRIPVIYICSLFGAVAALMLGYQFVQATGLLDRMLFLYQLHGGFWGALLSGRVTFVQDAFNQLVIDFGFLDVFFGVGVGQLLTIRGSLVEIDLVDVFIAFGIVGPLVFYFPWMLLVKWSMALMAHSPKEGLSFMLLAITLIGVSLTAGHVVNSGIASSVTAFLVSYMYMTKEIRSSRQGDVV</sequence>
<dbReference type="RefSeq" id="WP_162218298.1">
    <property type="nucleotide sequence ID" value="NZ_JAAEHK010000008.1"/>
</dbReference>
<feature type="transmembrane region" description="Helical" evidence="1">
    <location>
        <begin position="35"/>
        <end position="57"/>
    </location>
</feature>
<keyword evidence="1" id="KW-0812">Transmembrane</keyword>
<feature type="transmembrane region" description="Helical" evidence="1">
    <location>
        <begin position="292"/>
        <end position="313"/>
    </location>
</feature>
<dbReference type="AlphaFoldDB" id="A0A7C9P394"/>
<organism evidence="2 3">
    <name type="scientific">Vreelandella alkaliphila</name>
    <dbReference type="NCBI Taxonomy" id="272774"/>
    <lineage>
        <taxon>Bacteria</taxon>
        <taxon>Pseudomonadati</taxon>
        <taxon>Pseudomonadota</taxon>
        <taxon>Gammaproteobacteria</taxon>
        <taxon>Oceanospirillales</taxon>
        <taxon>Halomonadaceae</taxon>
        <taxon>Vreelandella</taxon>
    </lineage>
</organism>
<evidence type="ECO:0000313" key="3">
    <source>
        <dbReference type="Proteomes" id="UP000480312"/>
    </source>
</evidence>
<comment type="caution">
    <text evidence="2">The sequence shown here is derived from an EMBL/GenBank/DDBJ whole genome shotgun (WGS) entry which is preliminary data.</text>
</comment>
<feature type="transmembrane region" description="Helical" evidence="1">
    <location>
        <begin position="234"/>
        <end position="253"/>
    </location>
</feature>
<name>A0A7C9P394_9GAMM</name>
<reference evidence="2 3" key="1">
    <citation type="submission" date="2020-01" db="EMBL/GenBank/DDBJ databases">
        <title>Whole genome sequencing of Halomonas alkaliphila strain LS44.</title>
        <authorList>
            <person name="Kumar S."/>
            <person name="Paul D."/>
            <person name="Shouche Y."/>
            <person name="Suryavanshi M.V."/>
        </authorList>
    </citation>
    <scope>NUCLEOTIDE SEQUENCE [LARGE SCALE GENOMIC DNA]</scope>
    <source>
        <strain evidence="2 3">LS44</strain>
    </source>
</reference>
<feature type="transmembrane region" description="Helical" evidence="1">
    <location>
        <begin position="91"/>
        <end position="110"/>
    </location>
</feature>
<feature type="transmembrane region" description="Helical" evidence="1">
    <location>
        <begin position="64"/>
        <end position="85"/>
    </location>
</feature>
<accession>A0A7C9P394</accession>
<evidence type="ECO:0000256" key="1">
    <source>
        <dbReference type="SAM" id="Phobius"/>
    </source>
</evidence>
<dbReference type="Proteomes" id="UP000480312">
    <property type="component" value="Unassembled WGS sequence"/>
</dbReference>
<feature type="transmembrane region" description="Helical" evidence="1">
    <location>
        <begin position="325"/>
        <end position="347"/>
    </location>
</feature>
<keyword evidence="1" id="KW-1133">Transmembrane helix</keyword>
<evidence type="ECO:0000313" key="2">
    <source>
        <dbReference type="EMBL" id="NDL70410.1"/>
    </source>
</evidence>
<dbReference type="EMBL" id="JAAEHK010000008">
    <property type="protein sequence ID" value="NDL70410.1"/>
    <property type="molecule type" value="Genomic_DNA"/>
</dbReference>
<keyword evidence="1" id="KW-0472">Membrane</keyword>